<gene>
    <name evidence="2" type="ORF">GCM10008957_24440</name>
</gene>
<dbReference type="InterPro" id="IPR043128">
    <property type="entry name" value="Rev_trsase/Diguanyl_cyclase"/>
</dbReference>
<dbReference type="Gene3D" id="3.30.70.270">
    <property type="match status" value="1"/>
</dbReference>
<dbReference type="PANTHER" id="PTHR45138:SF9">
    <property type="entry name" value="DIGUANYLATE CYCLASE DGCM-RELATED"/>
    <property type="match status" value="1"/>
</dbReference>
<dbReference type="AlphaFoldDB" id="A0A918C7S2"/>
<dbReference type="CDD" id="cd01949">
    <property type="entry name" value="GGDEF"/>
    <property type="match status" value="1"/>
</dbReference>
<dbReference type="FunFam" id="3.30.70.270:FF:000001">
    <property type="entry name" value="Diguanylate cyclase domain protein"/>
    <property type="match status" value="1"/>
</dbReference>
<dbReference type="NCBIfam" id="TIGR00254">
    <property type="entry name" value="GGDEF"/>
    <property type="match status" value="1"/>
</dbReference>
<reference evidence="2" key="1">
    <citation type="journal article" date="2014" name="Int. J. Syst. Evol. Microbiol.">
        <title>Complete genome sequence of Corynebacterium casei LMG S-19264T (=DSM 44701T), isolated from a smear-ripened cheese.</title>
        <authorList>
            <consortium name="US DOE Joint Genome Institute (JGI-PGF)"/>
            <person name="Walter F."/>
            <person name="Albersmeier A."/>
            <person name="Kalinowski J."/>
            <person name="Ruckert C."/>
        </authorList>
    </citation>
    <scope>NUCLEOTIDE SEQUENCE</scope>
    <source>
        <strain evidence="2">JCM 31311</strain>
    </source>
</reference>
<dbReference type="Pfam" id="PF00990">
    <property type="entry name" value="GGDEF"/>
    <property type="match status" value="1"/>
</dbReference>
<dbReference type="SMART" id="SM00267">
    <property type="entry name" value="GGDEF"/>
    <property type="match status" value="1"/>
</dbReference>
<evidence type="ECO:0000259" key="1">
    <source>
        <dbReference type="PROSITE" id="PS50887"/>
    </source>
</evidence>
<dbReference type="PROSITE" id="PS50887">
    <property type="entry name" value="GGDEF"/>
    <property type="match status" value="1"/>
</dbReference>
<sequence>MTHALTCLELARALNDASLQAKAHVALALVQTDSYDDLGAAEQFRQADLLSRAVGDDRGVALVAVNASHSEMERGEYGAATLRLHDLLTSPQAHSLTLGTSQELNQSFHINYVVSASEALMADTVPPERVQEIARQVQESAQFLKTLDAQRDLLAAPLLILAVLDALMRFAVWQGRMLDALELADERVLLAERVQSGGLLGRALYERSRVYALMRHWQAAISDLEQATEQFEATEQAPLVVRAREALAEAFANTGRFQEAFEAQREVTRRVERLYRAYYQQRALVGQVAQQAREAEVRASALAEAALRDPLTGIPNRTYAMQQLARLHLASDSASAVAFIDLDNFKSVNDRYGHLIGDAVLTRIAQTLSSNIREQDCLARFGGEEFILLFSGLPMAEAVSACDRLRSLLVHLDWQAVVPGLHTTASFGVAALNHSQPLNHTLQAADDALYAAKAAGRNRVCSSDQLWSPDQQQV</sequence>
<dbReference type="InterPro" id="IPR000160">
    <property type="entry name" value="GGDEF_dom"/>
</dbReference>
<dbReference type="Gene3D" id="1.25.40.10">
    <property type="entry name" value="Tetratricopeptide repeat domain"/>
    <property type="match status" value="1"/>
</dbReference>
<dbReference type="SUPFAM" id="SSF48452">
    <property type="entry name" value="TPR-like"/>
    <property type="match status" value="1"/>
</dbReference>
<evidence type="ECO:0000313" key="3">
    <source>
        <dbReference type="Proteomes" id="UP000603865"/>
    </source>
</evidence>
<dbReference type="InterPro" id="IPR050469">
    <property type="entry name" value="Diguanylate_Cyclase"/>
</dbReference>
<dbReference type="GO" id="GO:1902201">
    <property type="term" value="P:negative regulation of bacterial-type flagellum-dependent cell motility"/>
    <property type="evidence" value="ECO:0007669"/>
    <property type="project" value="TreeGrafter"/>
</dbReference>
<dbReference type="GO" id="GO:0052621">
    <property type="term" value="F:diguanylate cyclase activity"/>
    <property type="evidence" value="ECO:0007669"/>
    <property type="project" value="TreeGrafter"/>
</dbReference>
<dbReference type="SUPFAM" id="SSF55073">
    <property type="entry name" value="Nucleotide cyclase"/>
    <property type="match status" value="1"/>
</dbReference>
<dbReference type="InterPro" id="IPR029787">
    <property type="entry name" value="Nucleotide_cyclase"/>
</dbReference>
<dbReference type="InterPro" id="IPR011990">
    <property type="entry name" value="TPR-like_helical_dom_sf"/>
</dbReference>
<proteinExistence type="predicted"/>
<accession>A0A918C7S2</accession>
<name>A0A918C7S2_9DEIO</name>
<keyword evidence="3" id="KW-1185">Reference proteome</keyword>
<dbReference type="Proteomes" id="UP000603865">
    <property type="component" value="Unassembled WGS sequence"/>
</dbReference>
<protein>
    <recommendedName>
        <fullName evidence="1">GGDEF domain-containing protein</fullName>
    </recommendedName>
</protein>
<dbReference type="PANTHER" id="PTHR45138">
    <property type="entry name" value="REGULATORY COMPONENTS OF SENSORY TRANSDUCTION SYSTEM"/>
    <property type="match status" value="1"/>
</dbReference>
<evidence type="ECO:0000313" key="2">
    <source>
        <dbReference type="EMBL" id="GGR10808.1"/>
    </source>
</evidence>
<dbReference type="GO" id="GO:0043709">
    <property type="term" value="P:cell adhesion involved in single-species biofilm formation"/>
    <property type="evidence" value="ECO:0007669"/>
    <property type="project" value="TreeGrafter"/>
</dbReference>
<feature type="domain" description="GGDEF" evidence="1">
    <location>
        <begin position="333"/>
        <end position="465"/>
    </location>
</feature>
<reference evidence="2" key="2">
    <citation type="submission" date="2020-09" db="EMBL/GenBank/DDBJ databases">
        <authorList>
            <person name="Sun Q."/>
            <person name="Ohkuma M."/>
        </authorList>
    </citation>
    <scope>NUCLEOTIDE SEQUENCE</scope>
    <source>
        <strain evidence="2">JCM 31311</strain>
    </source>
</reference>
<organism evidence="2 3">
    <name type="scientific">Deinococcus ruber</name>
    <dbReference type="NCBI Taxonomy" id="1848197"/>
    <lineage>
        <taxon>Bacteria</taxon>
        <taxon>Thermotogati</taxon>
        <taxon>Deinococcota</taxon>
        <taxon>Deinococci</taxon>
        <taxon>Deinococcales</taxon>
        <taxon>Deinococcaceae</taxon>
        <taxon>Deinococcus</taxon>
    </lineage>
</organism>
<dbReference type="EMBL" id="BMQL01000012">
    <property type="protein sequence ID" value="GGR10808.1"/>
    <property type="molecule type" value="Genomic_DNA"/>
</dbReference>
<dbReference type="GO" id="GO:0005886">
    <property type="term" value="C:plasma membrane"/>
    <property type="evidence" value="ECO:0007669"/>
    <property type="project" value="TreeGrafter"/>
</dbReference>
<comment type="caution">
    <text evidence="2">The sequence shown here is derived from an EMBL/GenBank/DDBJ whole genome shotgun (WGS) entry which is preliminary data.</text>
</comment>